<dbReference type="RefSeq" id="WP_366922425.1">
    <property type="nucleotide sequence ID" value="NZ_CP121694.1"/>
</dbReference>
<dbReference type="EMBL" id="CP121694">
    <property type="protein sequence ID" value="WRO23038.1"/>
    <property type="molecule type" value="Genomic_DNA"/>
</dbReference>
<dbReference type="Proteomes" id="UP001329915">
    <property type="component" value="Chromosome"/>
</dbReference>
<dbReference type="InterPro" id="IPR002798">
    <property type="entry name" value="SpoIIM-like"/>
</dbReference>
<feature type="transmembrane region" description="Helical" evidence="1">
    <location>
        <begin position="168"/>
        <end position="190"/>
    </location>
</feature>
<keyword evidence="3" id="KW-1185">Reference proteome</keyword>
<dbReference type="NCBIfam" id="TIGR02831">
    <property type="entry name" value="spo_II_M"/>
    <property type="match status" value="1"/>
</dbReference>
<feature type="transmembrane region" description="Helical" evidence="1">
    <location>
        <begin position="12"/>
        <end position="36"/>
    </location>
</feature>
<dbReference type="InterPro" id="IPR014196">
    <property type="entry name" value="SpoIIM"/>
</dbReference>
<feature type="transmembrane region" description="Helical" evidence="1">
    <location>
        <begin position="109"/>
        <end position="130"/>
    </location>
</feature>
<keyword evidence="1" id="KW-1133">Transmembrane helix</keyword>
<dbReference type="KEGG" id="dbc:MFMK1_002884"/>
<feature type="transmembrane region" description="Helical" evidence="1">
    <location>
        <begin position="136"/>
        <end position="156"/>
    </location>
</feature>
<feature type="transmembrane region" description="Helical" evidence="1">
    <location>
        <begin position="81"/>
        <end position="102"/>
    </location>
</feature>
<evidence type="ECO:0000313" key="2">
    <source>
        <dbReference type="EMBL" id="WRO23038.1"/>
    </source>
</evidence>
<dbReference type="Pfam" id="PF01944">
    <property type="entry name" value="SpoIIM"/>
    <property type="match status" value="1"/>
</dbReference>
<keyword evidence="1" id="KW-0812">Transmembrane</keyword>
<protein>
    <submittedName>
        <fullName evidence="2">Stage II sporulation protein M</fullName>
    </submittedName>
</protein>
<evidence type="ECO:0000256" key="1">
    <source>
        <dbReference type="SAM" id="Phobius"/>
    </source>
</evidence>
<name>A0AAU0UUT5_9FIRM</name>
<dbReference type="PIRSF" id="PIRSF038973">
    <property type="entry name" value="SpoIIM"/>
    <property type="match status" value="1"/>
</dbReference>
<accession>A0AAU0UUT5</accession>
<gene>
    <name evidence="2" type="primary">spoIIM</name>
    <name evidence="2" type="ORF">MFMK1_002884</name>
</gene>
<dbReference type="AlphaFoldDB" id="A0AAU0UUT5"/>
<sequence>MKLKSRIGQYLQANLAVFILIVFIFAAGIISGALGINSLSQQQQLDLLNYVDTVLQGSGDWQVDSLGLAKTAVWSNIKLMLLIWFLGLTVVGIPVVGVVVFLRGAVLGFTVGFLVQEKAFAGVLLTILSVLPQNLIFVPALLLAAISSVAFSLQLLQGKFSRGLVLSQYLLGYTVLFGVVMGVVSLGGLVEAYISPAFIKLIAVYF</sequence>
<keyword evidence="1" id="KW-0472">Membrane</keyword>
<reference evidence="2 3" key="1">
    <citation type="submission" date="2023-04" db="EMBL/GenBank/DDBJ databases">
        <authorList>
            <person name="Hsu D."/>
        </authorList>
    </citation>
    <scope>NUCLEOTIDE SEQUENCE [LARGE SCALE GENOMIC DNA]</scope>
    <source>
        <strain evidence="2 3">MK1</strain>
    </source>
</reference>
<evidence type="ECO:0000313" key="3">
    <source>
        <dbReference type="Proteomes" id="UP001329915"/>
    </source>
</evidence>
<proteinExistence type="predicted"/>
<organism evidence="2 3">
    <name type="scientific">Metallumcola ferriviriculae</name>
    <dbReference type="NCBI Taxonomy" id="3039180"/>
    <lineage>
        <taxon>Bacteria</taxon>
        <taxon>Bacillati</taxon>
        <taxon>Bacillota</taxon>
        <taxon>Clostridia</taxon>
        <taxon>Neomoorellales</taxon>
        <taxon>Desulfitibacteraceae</taxon>
        <taxon>Metallumcola</taxon>
    </lineage>
</organism>